<organism evidence="1 2">
    <name type="scientific">Halalkalibacillus sediminis</name>
    <dbReference type="NCBI Taxonomy" id="2018042"/>
    <lineage>
        <taxon>Bacteria</taxon>
        <taxon>Bacillati</taxon>
        <taxon>Bacillota</taxon>
        <taxon>Bacilli</taxon>
        <taxon>Bacillales</taxon>
        <taxon>Bacillaceae</taxon>
        <taxon>Halalkalibacillus</taxon>
    </lineage>
</organism>
<proteinExistence type="predicted"/>
<dbReference type="InterPro" id="IPR025833">
    <property type="entry name" value="GDYXXLXY"/>
</dbReference>
<dbReference type="OrthoDB" id="4868247at2"/>
<evidence type="ECO:0000313" key="1">
    <source>
        <dbReference type="EMBL" id="PKR78316.1"/>
    </source>
</evidence>
<keyword evidence="2" id="KW-1185">Reference proteome</keyword>
<dbReference type="RefSeq" id="WP_101330060.1">
    <property type="nucleotide sequence ID" value="NZ_PJNH01000001.1"/>
</dbReference>
<gene>
    <name evidence="1" type="ORF">CEY16_00730</name>
</gene>
<dbReference type="AlphaFoldDB" id="A0A2I0QVF6"/>
<evidence type="ECO:0008006" key="3">
    <source>
        <dbReference type="Google" id="ProtNLM"/>
    </source>
</evidence>
<protein>
    <recommendedName>
        <fullName evidence="3">GDYXXLXY protein</fullName>
    </recommendedName>
</protein>
<comment type="caution">
    <text evidence="1">The sequence shown here is derived from an EMBL/GenBank/DDBJ whole genome shotgun (WGS) entry which is preliminary data.</text>
</comment>
<reference evidence="1 2" key="1">
    <citation type="submission" date="2017-06" db="EMBL/GenBank/DDBJ databases">
        <title>the draft geome sequence of Illustriluteabacillus marina B3227.</title>
        <authorList>
            <person name="He R.-H."/>
            <person name="Du Z.-J."/>
        </authorList>
    </citation>
    <scope>NUCLEOTIDE SEQUENCE [LARGE SCALE GENOMIC DNA]</scope>
    <source>
        <strain evidence="1 2">B3227</strain>
    </source>
</reference>
<dbReference type="EMBL" id="PJNH01000001">
    <property type="protein sequence ID" value="PKR78316.1"/>
    <property type="molecule type" value="Genomic_DNA"/>
</dbReference>
<evidence type="ECO:0000313" key="2">
    <source>
        <dbReference type="Proteomes" id="UP000243524"/>
    </source>
</evidence>
<name>A0A2I0QVF6_9BACI</name>
<dbReference type="Pfam" id="PF14345">
    <property type="entry name" value="GDYXXLXY"/>
    <property type="match status" value="1"/>
</dbReference>
<dbReference type="Proteomes" id="UP000243524">
    <property type="component" value="Unassembled WGS sequence"/>
</dbReference>
<accession>A0A2I0QVF6</accession>
<sequence>MRKKILIFAVAFQVLFLISMAASSYFIEEFGKVIKLQTEPNDPRDVFYGDYTYLNYSAETIRPENWFTNENVQSNQVIYVLLTPNENNIHQVKAASDKRMDADEEDVIITARYSYQDQDNMHHVNFGVNRFYGEGHTDENFNNNKKRYLVEIALSPWGQKKILNMKAMEE</sequence>